<keyword evidence="3" id="KW-0862">Zinc</keyword>
<gene>
    <name evidence="7" type="primary">LOC110988362</name>
</gene>
<evidence type="ECO:0000313" key="6">
    <source>
        <dbReference type="Proteomes" id="UP000694845"/>
    </source>
</evidence>
<dbReference type="InterPro" id="IPR013149">
    <property type="entry name" value="ADH-like_C"/>
</dbReference>
<dbReference type="AlphaFoldDB" id="A0A8B7ZQ02"/>
<feature type="domain" description="Alcohol dehydrogenase-like C-terminal" evidence="5">
    <location>
        <begin position="13"/>
        <end position="92"/>
    </location>
</feature>
<reference evidence="7" key="1">
    <citation type="submission" date="2025-08" db="UniProtKB">
        <authorList>
            <consortium name="RefSeq"/>
        </authorList>
    </citation>
    <scope>IDENTIFICATION</scope>
</reference>
<evidence type="ECO:0000256" key="1">
    <source>
        <dbReference type="ARBA" id="ARBA00001947"/>
    </source>
</evidence>
<keyword evidence="2" id="KW-0479">Metal-binding</keyword>
<dbReference type="GeneID" id="110988362"/>
<proteinExistence type="predicted"/>
<dbReference type="Gene3D" id="3.40.50.720">
    <property type="entry name" value="NAD(P)-binding Rossmann-like Domain"/>
    <property type="match status" value="1"/>
</dbReference>
<dbReference type="InterPro" id="IPR036291">
    <property type="entry name" value="NAD(P)-bd_dom_sf"/>
</dbReference>
<accession>A0A8B7ZQ02</accession>
<evidence type="ECO:0000256" key="2">
    <source>
        <dbReference type="ARBA" id="ARBA00022723"/>
    </source>
</evidence>
<evidence type="ECO:0000256" key="4">
    <source>
        <dbReference type="ARBA" id="ARBA00023002"/>
    </source>
</evidence>
<evidence type="ECO:0000313" key="7">
    <source>
        <dbReference type="RefSeq" id="XP_022107474.1"/>
    </source>
</evidence>
<dbReference type="OrthoDB" id="1879366at2759"/>
<dbReference type="GO" id="GO:0046872">
    <property type="term" value="F:metal ion binding"/>
    <property type="evidence" value="ECO:0007669"/>
    <property type="project" value="UniProtKB-KW"/>
</dbReference>
<dbReference type="KEGG" id="aplc:110988362"/>
<dbReference type="Gene3D" id="3.90.180.10">
    <property type="entry name" value="Medium-chain alcohol dehydrogenases, catalytic domain"/>
    <property type="match status" value="1"/>
</dbReference>
<dbReference type="GO" id="GO:0005737">
    <property type="term" value="C:cytoplasm"/>
    <property type="evidence" value="ECO:0007669"/>
    <property type="project" value="TreeGrafter"/>
</dbReference>
<dbReference type="PANTHER" id="PTHR42940:SF8">
    <property type="entry name" value="VACUOLAR PROTEIN SORTING-ASSOCIATED PROTEIN 11"/>
    <property type="match status" value="1"/>
</dbReference>
<comment type="cofactor">
    <cofactor evidence="1">
        <name>Zn(2+)</name>
        <dbReference type="ChEBI" id="CHEBI:29105"/>
    </cofactor>
</comment>
<name>A0A8B7ZQ02_ACAPL</name>
<keyword evidence="6" id="KW-1185">Reference proteome</keyword>
<evidence type="ECO:0000256" key="3">
    <source>
        <dbReference type="ARBA" id="ARBA00022833"/>
    </source>
</evidence>
<protein>
    <submittedName>
        <fullName evidence="7">Fatty acid synthase-like</fullName>
    </submittedName>
</protein>
<evidence type="ECO:0000259" key="5">
    <source>
        <dbReference type="Pfam" id="PF00107"/>
    </source>
</evidence>
<dbReference type="RefSeq" id="XP_022107474.1">
    <property type="nucleotide sequence ID" value="XM_022251782.1"/>
</dbReference>
<dbReference type="PANTHER" id="PTHR42940">
    <property type="entry name" value="ALCOHOL DEHYDROGENASE 1-RELATED"/>
    <property type="match status" value="1"/>
</dbReference>
<dbReference type="Proteomes" id="UP000694845">
    <property type="component" value="Unplaced"/>
</dbReference>
<organism evidence="6 7">
    <name type="scientific">Acanthaster planci</name>
    <name type="common">Crown-of-thorns starfish</name>
    <dbReference type="NCBI Taxonomy" id="133434"/>
    <lineage>
        <taxon>Eukaryota</taxon>
        <taxon>Metazoa</taxon>
        <taxon>Echinodermata</taxon>
        <taxon>Eleutherozoa</taxon>
        <taxon>Asterozoa</taxon>
        <taxon>Asteroidea</taxon>
        <taxon>Valvatacea</taxon>
        <taxon>Valvatida</taxon>
        <taxon>Acanthasteridae</taxon>
        <taxon>Acanthaster</taxon>
    </lineage>
</organism>
<sequence>MGRDQPSDIIAQEVKAVSRTGNGVNLVMDFAGLTKTFEIGLMSLDLNGQYIAIGLFGGEAQIPLPNLVLANITLKGIAIGSLDQLKRLVELVLKKPSIYDNLKCTVYPLEDGIQVLETLAEGKMVGRAVLKCNNDDEKPLANFTSN</sequence>
<keyword evidence="4" id="KW-0560">Oxidoreductase</keyword>
<dbReference type="SUPFAM" id="SSF51735">
    <property type="entry name" value="NAD(P)-binding Rossmann-fold domains"/>
    <property type="match status" value="1"/>
</dbReference>
<dbReference type="GO" id="GO:0004022">
    <property type="term" value="F:alcohol dehydrogenase (NAD+) activity"/>
    <property type="evidence" value="ECO:0007669"/>
    <property type="project" value="TreeGrafter"/>
</dbReference>
<dbReference type="Pfam" id="PF00107">
    <property type="entry name" value="ADH_zinc_N"/>
    <property type="match status" value="1"/>
</dbReference>